<gene>
    <name evidence="1" type="ORF">GYMLUDRAFT_245317</name>
</gene>
<organism evidence="1 2">
    <name type="scientific">Collybiopsis luxurians FD-317 M1</name>
    <dbReference type="NCBI Taxonomy" id="944289"/>
    <lineage>
        <taxon>Eukaryota</taxon>
        <taxon>Fungi</taxon>
        <taxon>Dikarya</taxon>
        <taxon>Basidiomycota</taxon>
        <taxon>Agaricomycotina</taxon>
        <taxon>Agaricomycetes</taxon>
        <taxon>Agaricomycetidae</taxon>
        <taxon>Agaricales</taxon>
        <taxon>Marasmiineae</taxon>
        <taxon>Omphalotaceae</taxon>
        <taxon>Collybiopsis</taxon>
        <taxon>Collybiopsis luxurians</taxon>
    </lineage>
</organism>
<dbReference type="HOGENOM" id="CLU_103023_0_0_1"/>
<dbReference type="Proteomes" id="UP000053593">
    <property type="component" value="Unassembled WGS sequence"/>
</dbReference>
<dbReference type="AlphaFoldDB" id="A0A0D0CTV2"/>
<sequence>MLDEDVPKNDDDLSQIYGSVCAMQQALGSWSSAIFFNYYSRLRYQLLELPWDDLTVLDPLGTDDDTTWVYKKQVLPLRRRSAAIIEQWGTGKPKDQPHSGVRVLRQAQNEVVAVYTEWYRFYDFPQDYFSYGPDKVTFFKEMCCTVWALGITIARIDYGLRNED</sequence>
<name>A0A0D0CTV2_9AGAR</name>
<accession>A0A0D0CTV2</accession>
<protein>
    <submittedName>
        <fullName evidence="1">Uncharacterized protein</fullName>
    </submittedName>
</protein>
<dbReference type="EMBL" id="KN834780">
    <property type="protein sequence ID" value="KIK59238.1"/>
    <property type="molecule type" value="Genomic_DNA"/>
</dbReference>
<evidence type="ECO:0000313" key="2">
    <source>
        <dbReference type="Proteomes" id="UP000053593"/>
    </source>
</evidence>
<keyword evidence="2" id="KW-1185">Reference proteome</keyword>
<proteinExistence type="predicted"/>
<evidence type="ECO:0000313" key="1">
    <source>
        <dbReference type="EMBL" id="KIK59238.1"/>
    </source>
</evidence>
<reference evidence="1 2" key="1">
    <citation type="submission" date="2014-04" db="EMBL/GenBank/DDBJ databases">
        <title>Evolutionary Origins and Diversification of the Mycorrhizal Mutualists.</title>
        <authorList>
            <consortium name="DOE Joint Genome Institute"/>
            <consortium name="Mycorrhizal Genomics Consortium"/>
            <person name="Kohler A."/>
            <person name="Kuo A."/>
            <person name="Nagy L.G."/>
            <person name="Floudas D."/>
            <person name="Copeland A."/>
            <person name="Barry K.W."/>
            <person name="Cichocki N."/>
            <person name="Veneault-Fourrey C."/>
            <person name="LaButti K."/>
            <person name="Lindquist E.A."/>
            <person name="Lipzen A."/>
            <person name="Lundell T."/>
            <person name="Morin E."/>
            <person name="Murat C."/>
            <person name="Riley R."/>
            <person name="Ohm R."/>
            <person name="Sun H."/>
            <person name="Tunlid A."/>
            <person name="Henrissat B."/>
            <person name="Grigoriev I.V."/>
            <person name="Hibbett D.S."/>
            <person name="Martin F."/>
        </authorList>
    </citation>
    <scope>NUCLEOTIDE SEQUENCE [LARGE SCALE GENOMIC DNA]</scope>
    <source>
        <strain evidence="1 2">FD-317 M1</strain>
    </source>
</reference>